<gene>
    <name evidence="2" type="ORF">SAMN05444921_111135</name>
</gene>
<evidence type="ECO:0000313" key="3">
    <source>
        <dbReference type="Proteomes" id="UP000199063"/>
    </source>
</evidence>
<dbReference type="AlphaFoldDB" id="A0A1G9UZQ7"/>
<feature type="domain" description="VOC" evidence="1">
    <location>
        <begin position="4"/>
        <end position="118"/>
    </location>
</feature>
<name>A0A1G9UZQ7_9ACTN</name>
<keyword evidence="2" id="KW-0223">Dioxygenase</keyword>
<proteinExistence type="predicted"/>
<dbReference type="GeneID" id="40830872"/>
<dbReference type="EMBL" id="FNHI01000011">
    <property type="protein sequence ID" value="SDM65452.1"/>
    <property type="molecule type" value="Genomic_DNA"/>
</dbReference>
<dbReference type="GO" id="GO:0051213">
    <property type="term" value="F:dioxygenase activity"/>
    <property type="evidence" value="ECO:0007669"/>
    <property type="project" value="UniProtKB-KW"/>
</dbReference>
<keyword evidence="2" id="KW-0560">Oxidoreductase</keyword>
<evidence type="ECO:0000259" key="1">
    <source>
        <dbReference type="PROSITE" id="PS51819"/>
    </source>
</evidence>
<dbReference type="OrthoDB" id="9813630at2"/>
<dbReference type="SUPFAM" id="SSF54593">
    <property type="entry name" value="Glyoxalase/Bleomycin resistance protein/Dihydroxybiphenyl dioxygenase"/>
    <property type="match status" value="1"/>
</dbReference>
<dbReference type="InterPro" id="IPR029068">
    <property type="entry name" value="Glyas_Bleomycin-R_OHBP_Dase"/>
</dbReference>
<protein>
    <submittedName>
        <fullName evidence="2">Catechol 2,3-dioxygenase</fullName>
    </submittedName>
</protein>
<evidence type="ECO:0000313" key="2">
    <source>
        <dbReference type="EMBL" id="SDM65452.1"/>
    </source>
</evidence>
<keyword evidence="3" id="KW-1185">Reference proteome</keyword>
<dbReference type="Pfam" id="PF18029">
    <property type="entry name" value="Glyoxalase_6"/>
    <property type="match status" value="1"/>
</dbReference>
<dbReference type="PANTHER" id="PTHR39175:SF1">
    <property type="entry name" value="FAMILY PROTEIN, PUTATIVE (AFU_ORTHOLOGUE AFUA_3G15060)-RELATED"/>
    <property type="match status" value="1"/>
</dbReference>
<accession>A0A1G9UZQ7</accession>
<dbReference type="Gene3D" id="3.10.180.10">
    <property type="entry name" value="2,3-Dihydroxybiphenyl 1,2-Dioxygenase, domain 1"/>
    <property type="match status" value="1"/>
</dbReference>
<reference evidence="3" key="1">
    <citation type="submission" date="2016-10" db="EMBL/GenBank/DDBJ databases">
        <authorList>
            <person name="Varghese N."/>
            <person name="Submissions S."/>
        </authorList>
    </citation>
    <scope>NUCLEOTIDE SEQUENCE [LARGE SCALE GENOMIC DNA]</scope>
    <source>
        <strain evidence="3">CGMCC 4.7042</strain>
    </source>
</reference>
<dbReference type="PANTHER" id="PTHR39175">
    <property type="entry name" value="FAMILY PROTEIN, PUTATIVE (AFU_ORTHOLOGUE AFUA_3G15060)-RELATED"/>
    <property type="match status" value="1"/>
</dbReference>
<dbReference type="InterPro" id="IPR037523">
    <property type="entry name" value="VOC_core"/>
</dbReference>
<dbReference type="PROSITE" id="PS51819">
    <property type="entry name" value="VOC"/>
    <property type="match status" value="1"/>
</dbReference>
<dbReference type="STRING" id="1196353.SAMN05444921_111135"/>
<organism evidence="2 3">
    <name type="scientific">Streptomyces wuyuanensis</name>
    <dbReference type="NCBI Taxonomy" id="1196353"/>
    <lineage>
        <taxon>Bacteria</taxon>
        <taxon>Bacillati</taxon>
        <taxon>Actinomycetota</taxon>
        <taxon>Actinomycetes</taxon>
        <taxon>Kitasatosporales</taxon>
        <taxon>Streptomycetaceae</taxon>
        <taxon>Streptomyces</taxon>
    </lineage>
</organism>
<dbReference type="Proteomes" id="UP000199063">
    <property type="component" value="Unassembled WGS sequence"/>
</dbReference>
<sequence>MLTALDHVQLAVPAGSEEALRAYYAGALGMTEIAKPPSLAVRGGCWFRAGDVQLHLGVDPGFRPARKAHPGLRVTGIEAFAERLRAHGAEVVWDEDLPGHRRFFSRDPVGNRLEFLEPAG</sequence>
<dbReference type="InterPro" id="IPR041581">
    <property type="entry name" value="Glyoxalase_6"/>
</dbReference>
<dbReference type="RefSeq" id="WP_093655945.1">
    <property type="nucleotide sequence ID" value="NZ_FNHI01000011.1"/>
</dbReference>